<dbReference type="PANTHER" id="PTHR15503:SF45">
    <property type="entry name" value="RNA-DIRECTED DNA POLYMERASE HOMOLOG"/>
    <property type="match status" value="1"/>
</dbReference>
<proteinExistence type="predicted"/>
<dbReference type="EMBL" id="CP133615">
    <property type="protein sequence ID" value="WMV26669.1"/>
    <property type="molecule type" value="Genomic_DNA"/>
</dbReference>
<dbReference type="SUPFAM" id="SSF56672">
    <property type="entry name" value="DNA/RNA polymerases"/>
    <property type="match status" value="1"/>
</dbReference>
<dbReference type="Gene3D" id="3.10.10.10">
    <property type="entry name" value="HIV Type 1 Reverse Transcriptase, subunit A, domain 1"/>
    <property type="match status" value="1"/>
</dbReference>
<protein>
    <submittedName>
        <fullName evidence="1">Uncharacterized protein</fullName>
    </submittedName>
</protein>
<dbReference type="InterPro" id="IPR043502">
    <property type="entry name" value="DNA/RNA_pol_sf"/>
</dbReference>
<accession>A0AAF0QMK3</accession>
<reference evidence="1" key="1">
    <citation type="submission" date="2023-08" db="EMBL/GenBank/DDBJ databases">
        <title>A de novo genome assembly of Solanum verrucosum Schlechtendal, a Mexican diploid species geographically isolated from the other diploid A-genome species in potato relatives.</title>
        <authorList>
            <person name="Hosaka K."/>
        </authorList>
    </citation>
    <scope>NUCLEOTIDE SEQUENCE</scope>
    <source>
        <tissue evidence="1">Young leaves</tissue>
    </source>
</reference>
<organism evidence="1 2">
    <name type="scientific">Solanum verrucosum</name>
    <dbReference type="NCBI Taxonomy" id="315347"/>
    <lineage>
        <taxon>Eukaryota</taxon>
        <taxon>Viridiplantae</taxon>
        <taxon>Streptophyta</taxon>
        <taxon>Embryophyta</taxon>
        <taxon>Tracheophyta</taxon>
        <taxon>Spermatophyta</taxon>
        <taxon>Magnoliopsida</taxon>
        <taxon>eudicotyledons</taxon>
        <taxon>Gunneridae</taxon>
        <taxon>Pentapetalae</taxon>
        <taxon>asterids</taxon>
        <taxon>lamiids</taxon>
        <taxon>Solanales</taxon>
        <taxon>Solanaceae</taxon>
        <taxon>Solanoideae</taxon>
        <taxon>Solaneae</taxon>
        <taxon>Solanum</taxon>
    </lineage>
</organism>
<dbReference type="AlphaFoldDB" id="A0AAF0QMK3"/>
<gene>
    <name evidence="1" type="ORF">MTR67_020054</name>
</gene>
<evidence type="ECO:0000313" key="1">
    <source>
        <dbReference type="EMBL" id="WMV26669.1"/>
    </source>
</evidence>
<dbReference type="PANTHER" id="PTHR15503">
    <property type="entry name" value="LDOC1 RELATED"/>
    <property type="match status" value="1"/>
</dbReference>
<evidence type="ECO:0000313" key="2">
    <source>
        <dbReference type="Proteomes" id="UP001234989"/>
    </source>
</evidence>
<sequence>MVIMVEGVHKVGEEEISEVVEVGVMVMQAEVQCNMVGKSSVKMIGLSVTPFRARPRQRRSTYSYVSVRFASKFAMICDILDVSIHVSTPVGEEKLEWEGVYKSKQAKIISSIRARKLVGQDCLAYLAYLAHNRDVEIESPSIESILVVSEFREVFPTDLPSMPPYRDINFCIDLEPGTHPISISPYCMAPAELRELKAQIQELLDK</sequence>
<name>A0AAF0QMK3_SOLVR</name>
<keyword evidence="2" id="KW-1185">Reference proteome</keyword>
<dbReference type="Proteomes" id="UP001234989">
    <property type="component" value="Chromosome 4"/>
</dbReference>
<dbReference type="InterPro" id="IPR032567">
    <property type="entry name" value="RTL1-rel"/>
</dbReference>